<evidence type="ECO:0000256" key="1">
    <source>
        <dbReference type="ARBA" id="ARBA00023239"/>
    </source>
</evidence>
<protein>
    <submittedName>
        <fullName evidence="3">Dihydrodipicolinate synthase family protein</fullName>
    </submittedName>
</protein>
<gene>
    <name evidence="3" type="ORF">GB927_000770</name>
</gene>
<dbReference type="PANTHER" id="PTHR12128">
    <property type="entry name" value="DIHYDRODIPICOLINATE SYNTHASE"/>
    <property type="match status" value="1"/>
</dbReference>
<dbReference type="Pfam" id="PF00701">
    <property type="entry name" value="DHDPS"/>
    <property type="match status" value="1"/>
</dbReference>
<evidence type="ECO:0000313" key="3">
    <source>
        <dbReference type="EMBL" id="MCQ4628543.1"/>
    </source>
</evidence>
<dbReference type="InterPro" id="IPR002220">
    <property type="entry name" value="DapA-like"/>
</dbReference>
<sequence>MASVRHYDNPKGVIPAVLMPFTADLAVDEKAYRKHLADVAGVEGISAITINGHAAEVASLTIEEQYRAIAVTKEVLEERVPTIVAVYTNSTLEAARIARKAQDEGANGLLVFPPEVMVLGGYLRPEMAREHFKRITDASDLPIIHYQFPLNSNLAYPLPTLLELCNQFSSIKAIKDNCGDGNLHERQIRELKALDRPVNTLTTHSSWLLGSLALGCDGLLSGAGSVIANLQVALFRAVQAGDLHAAKAINDRIYPTVRAFYDHPLLDMHNRMKEALVILGRWDEAHVRPPLMKPTPAEIEKIRQCLTRAGLTAETLYKKVA</sequence>
<dbReference type="Proteomes" id="UP000996601">
    <property type="component" value="Unassembled WGS sequence"/>
</dbReference>
<keyword evidence="1 2" id="KW-0456">Lyase</keyword>
<dbReference type="PIRSF" id="PIRSF001365">
    <property type="entry name" value="DHDPS"/>
    <property type="match status" value="1"/>
</dbReference>
<dbReference type="InterPro" id="IPR013785">
    <property type="entry name" value="Aldolase_TIM"/>
</dbReference>
<comment type="similarity">
    <text evidence="2">Belongs to the DapA family.</text>
</comment>
<dbReference type="CDD" id="cd00408">
    <property type="entry name" value="DHDPS-like"/>
    <property type="match status" value="1"/>
</dbReference>
<comment type="caution">
    <text evidence="3">The sequence shown here is derived from an EMBL/GenBank/DDBJ whole genome shotgun (WGS) entry which is preliminary data.</text>
</comment>
<accession>A0ABT1R057</accession>
<proteinExistence type="inferred from homology"/>
<name>A0ABT1R057_9HYPH</name>
<reference evidence="3" key="1">
    <citation type="submission" date="2021-07" db="EMBL/GenBank/DDBJ databases">
        <title>Shinella sp. nov., a novel member of the genus Shinella from water.</title>
        <authorList>
            <person name="Deng Y."/>
        </authorList>
    </citation>
    <scope>NUCLEOTIDE SEQUENCE</scope>
    <source>
        <strain evidence="3">CPCC 100929</strain>
    </source>
</reference>
<dbReference type="RefSeq" id="WP_256114585.1">
    <property type="nucleotide sequence ID" value="NZ_WHSB02000001.1"/>
</dbReference>
<keyword evidence="4" id="KW-1185">Reference proteome</keyword>
<dbReference type="SUPFAM" id="SSF51569">
    <property type="entry name" value="Aldolase"/>
    <property type="match status" value="1"/>
</dbReference>
<dbReference type="PRINTS" id="PR00146">
    <property type="entry name" value="DHPICSNTHASE"/>
</dbReference>
<dbReference type="SMART" id="SM01130">
    <property type="entry name" value="DHDPS"/>
    <property type="match status" value="1"/>
</dbReference>
<dbReference type="EMBL" id="WHSB02000001">
    <property type="protein sequence ID" value="MCQ4628543.1"/>
    <property type="molecule type" value="Genomic_DNA"/>
</dbReference>
<evidence type="ECO:0000313" key="4">
    <source>
        <dbReference type="Proteomes" id="UP000996601"/>
    </source>
</evidence>
<dbReference type="PANTHER" id="PTHR12128:SF72">
    <property type="entry name" value="DIHYDRODIPICOLINATE SYNTHASE"/>
    <property type="match status" value="1"/>
</dbReference>
<evidence type="ECO:0000256" key="2">
    <source>
        <dbReference type="PIRNR" id="PIRNR001365"/>
    </source>
</evidence>
<dbReference type="Gene3D" id="3.20.20.70">
    <property type="entry name" value="Aldolase class I"/>
    <property type="match status" value="1"/>
</dbReference>
<organism evidence="3 4">
    <name type="scientific">Shinella lacus</name>
    <dbReference type="NCBI Taxonomy" id="2654216"/>
    <lineage>
        <taxon>Bacteria</taxon>
        <taxon>Pseudomonadati</taxon>
        <taxon>Pseudomonadota</taxon>
        <taxon>Alphaproteobacteria</taxon>
        <taxon>Hyphomicrobiales</taxon>
        <taxon>Rhizobiaceae</taxon>
        <taxon>Shinella</taxon>
    </lineage>
</organism>